<name>A0ABM0PEN2_PRUMU</name>
<evidence type="ECO:0000313" key="3">
    <source>
        <dbReference type="Proteomes" id="UP000694861"/>
    </source>
</evidence>
<evidence type="ECO:0000313" key="4">
    <source>
        <dbReference type="RefSeq" id="XP_008238530.1"/>
    </source>
</evidence>
<dbReference type="Proteomes" id="UP000694861">
    <property type="component" value="Linkage group LG7"/>
</dbReference>
<dbReference type="SUPFAM" id="SSF57667">
    <property type="entry name" value="beta-beta-alpha zinc fingers"/>
    <property type="match status" value="2"/>
</dbReference>
<feature type="domain" description="U1-type" evidence="2">
    <location>
        <begin position="233"/>
        <end position="267"/>
    </location>
</feature>
<dbReference type="Pfam" id="PF12874">
    <property type="entry name" value="zf-met"/>
    <property type="match status" value="1"/>
</dbReference>
<dbReference type="GeneID" id="103337155"/>
<evidence type="ECO:0000256" key="1">
    <source>
        <dbReference type="SAM" id="MobiDB-lite"/>
    </source>
</evidence>
<reference evidence="4" key="2">
    <citation type="submission" date="2025-08" db="UniProtKB">
        <authorList>
            <consortium name="RefSeq"/>
        </authorList>
    </citation>
    <scope>IDENTIFICATION</scope>
</reference>
<accession>A0ABM0PEN2</accession>
<gene>
    <name evidence="4" type="primary">LOC103337155</name>
</gene>
<dbReference type="PANTHER" id="PTHR47487:SF12">
    <property type="entry name" value="GLUTENIN, HIGH MOLECULAR WEIGHT SUBUNIT DX5-LIKE"/>
    <property type="match status" value="1"/>
</dbReference>
<dbReference type="InterPro" id="IPR003604">
    <property type="entry name" value="Matrin/U1-like-C_Znf_C2H2"/>
</dbReference>
<evidence type="ECO:0000259" key="2">
    <source>
        <dbReference type="SMART" id="SM00451"/>
    </source>
</evidence>
<feature type="domain" description="U1-type" evidence="2">
    <location>
        <begin position="360"/>
        <end position="394"/>
    </location>
</feature>
<dbReference type="RefSeq" id="XP_008238530.1">
    <property type="nucleotide sequence ID" value="XM_008240308.2"/>
</dbReference>
<reference evidence="3" key="1">
    <citation type="journal article" date="2012" name="Nat. Commun.">
        <title>The genome of Prunus mume.</title>
        <authorList>
            <person name="Zhang Q."/>
            <person name="Chen W."/>
            <person name="Sun L."/>
            <person name="Zhao F."/>
            <person name="Huang B."/>
            <person name="Yang W."/>
            <person name="Tao Y."/>
            <person name="Wang J."/>
            <person name="Yuan Z."/>
            <person name="Fan G."/>
            <person name="Xing Z."/>
            <person name="Han C."/>
            <person name="Pan H."/>
            <person name="Zhong X."/>
            <person name="Shi W."/>
            <person name="Liang X."/>
            <person name="Du D."/>
            <person name="Sun F."/>
            <person name="Xu Z."/>
            <person name="Hao R."/>
            <person name="Lv T."/>
            <person name="Lv Y."/>
            <person name="Zheng Z."/>
            <person name="Sun M."/>
            <person name="Luo L."/>
            <person name="Cai M."/>
            <person name="Gao Y."/>
            <person name="Wang J."/>
            <person name="Yin Y."/>
            <person name="Xu X."/>
            <person name="Cheng T."/>
            <person name="Wang J."/>
        </authorList>
    </citation>
    <scope>NUCLEOTIDE SEQUENCE [LARGE SCALE GENOMIC DNA]</scope>
</reference>
<keyword evidence="3" id="KW-1185">Reference proteome</keyword>
<feature type="compositionally biased region" description="Polar residues" evidence="1">
    <location>
        <begin position="189"/>
        <end position="198"/>
    </location>
</feature>
<dbReference type="PANTHER" id="PTHR47487">
    <property type="entry name" value="OS06G0651300 PROTEIN-RELATED"/>
    <property type="match status" value="1"/>
</dbReference>
<dbReference type="Gene3D" id="3.30.160.60">
    <property type="entry name" value="Classic Zinc Finger"/>
    <property type="match status" value="2"/>
</dbReference>
<dbReference type="InterPro" id="IPR013087">
    <property type="entry name" value="Znf_C2H2_type"/>
</dbReference>
<proteinExistence type="predicted"/>
<feature type="region of interest" description="Disordered" evidence="1">
    <location>
        <begin position="329"/>
        <end position="352"/>
    </location>
</feature>
<feature type="region of interest" description="Disordered" evidence="1">
    <location>
        <begin position="132"/>
        <end position="227"/>
    </location>
</feature>
<protein>
    <submittedName>
        <fullName evidence="4">Uncharacterized protein LOC103337155</fullName>
    </submittedName>
</protein>
<organism evidence="3 4">
    <name type="scientific">Prunus mume</name>
    <name type="common">Japanese apricot</name>
    <name type="synonym">Armeniaca mume</name>
    <dbReference type="NCBI Taxonomy" id="102107"/>
    <lineage>
        <taxon>Eukaryota</taxon>
        <taxon>Viridiplantae</taxon>
        <taxon>Streptophyta</taxon>
        <taxon>Embryophyta</taxon>
        <taxon>Tracheophyta</taxon>
        <taxon>Spermatophyta</taxon>
        <taxon>Magnoliopsida</taxon>
        <taxon>eudicotyledons</taxon>
        <taxon>Gunneridae</taxon>
        <taxon>Pentapetalae</taxon>
        <taxon>rosids</taxon>
        <taxon>fabids</taxon>
        <taxon>Rosales</taxon>
        <taxon>Rosaceae</taxon>
        <taxon>Amygdaloideae</taxon>
        <taxon>Amygdaleae</taxon>
        <taxon>Prunus</taxon>
    </lineage>
</organism>
<sequence>MDQQHQLLLAQQQQLLYQQFQALQQQEGSIAYQSSQSFCFRFQHPQQQQYHHQQQGYYQSNYTNVYQQQLLLLQQQQPYPPQPVQLSQSRLVQPLGIPVLPGLDPTAAVLSRLAQFSGSRVGAVAERPLYQPVGQPPYSSGGERGGEPLKGHQGNFGYNHLRPGGAGPSFIGRPHGCGSGGPKHFSQHGFPSTSSHPESSVAPATLPPEKSESASALKTEVPNKTKVRNNQSSQVAWCEICKAACNSLEILENHKNGKRHKKNMKKMEKMEKMKNAIRSGNELRGQQNRTSNSNLEVSHLTQCAQDGEQNKPTENLPTEAVIHVNSAETEQQNNIPGQQHGPKRKKKHKITSETETKKIVIPLICDMCNVKCDRQGIFYHHLSGKKHVANFKRFKSSQAICGPVGLQALYPPNPTAQTIFHPQEGKYMPPHVYQELPVETSSTP</sequence>
<dbReference type="SMART" id="SM00451">
    <property type="entry name" value="ZnF_U1"/>
    <property type="match status" value="2"/>
</dbReference>
<dbReference type="InterPro" id="IPR036236">
    <property type="entry name" value="Znf_C2H2_sf"/>
</dbReference>